<organism evidence="2 3">
    <name type="scientific">Amnimonas aquatica</name>
    <dbReference type="NCBI Taxonomy" id="2094561"/>
    <lineage>
        <taxon>Bacteria</taxon>
        <taxon>Pseudomonadati</taxon>
        <taxon>Pseudomonadota</taxon>
        <taxon>Gammaproteobacteria</taxon>
        <taxon>Moraxellales</taxon>
        <taxon>Moraxellaceae</taxon>
        <taxon>Amnimonas</taxon>
    </lineage>
</organism>
<dbReference type="Pfam" id="PF12625">
    <property type="entry name" value="Arabinose_bd"/>
    <property type="match status" value="1"/>
</dbReference>
<accession>A0A2P6AR07</accession>
<feature type="domain" description="HTH-type transcriptional regulator AraC-type N-terminal" evidence="1">
    <location>
        <begin position="21"/>
        <end position="77"/>
    </location>
</feature>
<name>A0A2P6AR07_9GAMM</name>
<dbReference type="Proteomes" id="UP000243900">
    <property type="component" value="Unassembled WGS sequence"/>
</dbReference>
<feature type="non-terminal residue" evidence="2">
    <location>
        <position position="79"/>
    </location>
</feature>
<evidence type="ECO:0000313" key="3">
    <source>
        <dbReference type="Proteomes" id="UP000243900"/>
    </source>
</evidence>
<evidence type="ECO:0000313" key="2">
    <source>
        <dbReference type="EMBL" id="PQA33707.1"/>
    </source>
</evidence>
<reference evidence="3" key="1">
    <citation type="submission" date="2018-02" db="EMBL/GenBank/DDBJ databases">
        <title>Genome sequencing of Solimonas sp. HR-BB.</title>
        <authorList>
            <person name="Lee Y."/>
            <person name="Jeon C.O."/>
        </authorList>
    </citation>
    <scope>NUCLEOTIDE SEQUENCE [LARGE SCALE GENOMIC DNA]</scope>
    <source>
        <strain evidence="3">HR-E</strain>
    </source>
</reference>
<protein>
    <submittedName>
        <fullName evidence="2">AraC family transcriptional regulator</fullName>
    </submittedName>
</protein>
<dbReference type="RefSeq" id="WP_146089304.1">
    <property type="nucleotide sequence ID" value="NZ_PTQZ01000242.1"/>
</dbReference>
<gene>
    <name evidence="2" type="ORF">C5O18_08525</name>
</gene>
<dbReference type="EMBL" id="PTQZ01000242">
    <property type="protein sequence ID" value="PQA33707.1"/>
    <property type="molecule type" value="Genomic_DNA"/>
</dbReference>
<proteinExistence type="predicted"/>
<dbReference type="InterPro" id="IPR032687">
    <property type="entry name" value="AraC-type_N"/>
</dbReference>
<comment type="caution">
    <text evidence="2">The sequence shown here is derived from an EMBL/GenBank/DDBJ whole genome shotgun (WGS) entry which is preliminary data.</text>
</comment>
<sequence>MRYLVRSGGLLGYAALVREAGGDPLRLLDEAGLPAAALDTTELYLSYPALADLYALTAGRLRMPAFGLRLGQRQSLEVV</sequence>
<keyword evidence="3" id="KW-1185">Reference proteome</keyword>
<dbReference type="AlphaFoldDB" id="A0A2P6AR07"/>
<evidence type="ECO:0000259" key="1">
    <source>
        <dbReference type="Pfam" id="PF12625"/>
    </source>
</evidence>